<feature type="transmembrane region" description="Helical" evidence="5">
    <location>
        <begin position="352"/>
        <end position="375"/>
    </location>
</feature>
<dbReference type="Proteomes" id="UP000245119">
    <property type="component" value="Linkage Group LG8"/>
</dbReference>
<reference evidence="6 7" key="1">
    <citation type="submission" date="2018-04" db="EMBL/GenBank/DDBJ databases">
        <title>The genome of golden apple snail Pomacea canaliculata provides insight into stress tolerance and invasive adaptation.</title>
        <authorList>
            <person name="Liu C."/>
            <person name="Liu B."/>
            <person name="Ren Y."/>
            <person name="Zhang Y."/>
            <person name="Wang H."/>
            <person name="Li S."/>
            <person name="Jiang F."/>
            <person name="Yin L."/>
            <person name="Zhang G."/>
            <person name="Qian W."/>
            <person name="Fan W."/>
        </authorList>
    </citation>
    <scope>NUCLEOTIDE SEQUENCE [LARGE SCALE GENOMIC DNA]</scope>
    <source>
        <strain evidence="6">SZHN2017</strain>
        <tissue evidence="6">Muscle</tissue>
    </source>
</reference>
<dbReference type="OrthoDB" id="3026777at2759"/>
<feature type="transmembrane region" description="Helical" evidence="5">
    <location>
        <begin position="286"/>
        <end position="308"/>
    </location>
</feature>
<dbReference type="AlphaFoldDB" id="A0A2T7NXG5"/>
<feature type="transmembrane region" description="Helical" evidence="5">
    <location>
        <begin position="165"/>
        <end position="185"/>
    </location>
</feature>
<evidence type="ECO:0000313" key="7">
    <source>
        <dbReference type="Proteomes" id="UP000245119"/>
    </source>
</evidence>
<dbReference type="GO" id="GO:0016020">
    <property type="term" value="C:membrane"/>
    <property type="evidence" value="ECO:0007669"/>
    <property type="project" value="UniProtKB-SubCell"/>
</dbReference>
<proteinExistence type="predicted"/>
<dbReference type="GO" id="GO:0022857">
    <property type="term" value="F:transmembrane transporter activity"/>
    <property type="evidence" value="ECO:0007669"/>
    <property type="project" value="InterPro"/>
</dbReference>
<evidence type="ECO:0000256" key="1">
    <source>
        <dbReference type="ARBA" id="ARBA00004141"/>
    </source>
</evidence>
<feature type="transmembrane region" description="Helical" evidence="5">
    <location>
        <begin position="415"/>
        <end position="435"/>
    </location>
</feature>
<feature type="transmembrane region" description="Helical" evidence="5">
    <location>
        <begin position="257"/>
        <end position="280"/>
    </location>
</feature>
<evidence type="ECO:0000256" key="4">
    <source>
        <dbReference type="ARBA" id="ARBA00023136"/>
    </source>
</evidence>
<evidence type="ECO:0000313" key="6">
    <source>
        <dbReference type="EMBL" id="PVD25851.1"/>
    </source>
</evidence>
<dbReference type="InterPro" id="IPR036259">
    <property type="entry name" value="MFS_trans_sf"/>
</dbReference>
<accession>A0A2T7NXG5</accession>
<organism evidence="6 7">
    <name type="scientific">Pomacea canaliculata</name>
    <name type="common">Golden apple snail</name>
    <dbReference type="NCBI Taxonomy" id="400727"/>
    <lineage>
        <taxon>Eukaryota</taxon>
        <taxon>Metazoa</taxon>
        <taxon>Spiralia</taxon>
        <taxon>Lophotrochozoa</taxon>
        <taxon>Mollusca</taxon>
        <taxon>Gastropoda</taxon>
        <taxon>Caenogastropoda</taxon>
        <taxon>Architaenioglossa</taxon>
        <taxon>Ampullarioidea</taxon>
        <taxon>Ampullariidae</taxon>
        <taxon>Pomacea</taxon>
    </lineage>
</organism>
<sequence length="534" mass="58424">MADIKRLLSDEQETHFGEDNHLLTPPVEACRGPPLLAHSAYGRAEIASLPLTLRGVGRRWGHNLPSYRLRSRESLEGHTSSYSPHRARLALLIFLFLRDVATNTSGSIGSQYMNYRFQRMYVGDGDVNSTVTTTNNASVCSSTVSNATNQEEDEAQKQLTAFNLYVFYTGTCTMIVAAFFMGALSDVKGRSLLLVLPSLASLLDHVYHLLMMWFDLDVRFLYLVAALHGITGSYCALSMGIFAVTADLTPPSKSRTMAIAVMEFVTAIAAVVGKLVSGYLLQNFGYFNASLLPALFYLASFLVCVVAVPETVPLQDREKQPRCPNPLKSVKNIFIFYIAGPKWKRFQFTLSLLLLSVITVCTAGHGGVFTLYLLAPPFCWDPEQFGVYGAAGTATQSFSRLIGLKTMHVFFSDSVILLLAIMSLAGSLVIEGLSSTTAMMYGSKYTRPSAHGGSRALFTSIAVVETVCSIASTTAYNTLYSATLSYMRGAVFLYMAAGLAFCILIILGLMRIAQLGPSVYEEVLQEEEDQLQTT</sequence>
<dbReference type="InterPro" id="IPR011701">
    <property type="entry name" value="MFS"/>
</dbReference>
<dbReference type="SUPFAM" id="SSF103473">
    <property type="entry name" value="MFS general substrate transporter"/>
    <property type="match status" value="1"/>
</dbReference>
<evidence type="ECO:0000256" key="3">
    <source>
        <dbReference type="ARBA" id="ARBA00022989"/>
    </source>
</evidence>
<evidence type="ECO:0000256" key="5">
    <source>
        <dbReference type="SAM" id="Phobius"/>
    </source>
</evidence>
<keyword evidence="4 5" id="KW-0472">Membrane</keyword>
<feature type="transmembrane region" description="Helical" evidence="5">
    <location>
        <begin position="192"/>
        <end position="214"/>
    </location>
</feature>
<comment type="subcellular location">
    <subcellularLocation>
        <location evidence="1">Membrane</location>
        <topology evidence="1">Multi-pass membrane protein</topology>
    </subcellularLocation>
</comment>
<dbReference type="Gene3D" id="1.20.1250.20">
    <property type="entry name" value="MFS general substrate transporter like domains"/>
    <property type="match status" value="1"/>
</dbReference>
<evidence type="ECO:0000256" key="2">
    <source>
        <dbReference type="ARBA" id="ARBA00022692"/>
    </source>
</evidence>
<feature type="transmembrane region" description="Helical" evidence="5">
    <location>
        <begin position="456"/>
        <end position="479"/>
    </location>
</feature>
<keyword evidence="2 5" id="KW-0812">Transmembrane</keyword>
<dbReference type="PANTHER" id="PTHR23507">
    <property type="entry name" value="ZGC:174356"/>
    <property type="match status" value="1"/>
</dbReference>
<feature type="transmembrane region" description="Helical" evidence="5">
    <location>
        <begin position="491"/>
        <end position="510"/>
    </location>
</feature>
<name>A0A2T7NXG5_POMCA</name>
<dbReference type="PANTHER" id="PTHR23507:SF1">
    <property type="entry name" value="FI18259P1-RELATED"/>
    <property type="match status" value="1"/>
</dbReference>
<feature type="transmembrane region" description="Helical" evidence="5">
    <location>
        <begin position="220"/>
        <end position="245"/>
    </location>
</feature>
<evidence type="ECO:0008006" key="8">
    <source>
        <dbReference type="Google" id="ProtNLM"/>
    </source>
</evidence>
<keyword evidence="3 5" id="KW-1133">Transmembrane helix</keyword>
<dbReference type="EMBL" id="PZQS01000008">
    <property type="protein sequence ID" value="PVD25851.1"/>
    <property type="molecule type" value="Genomic_DNA"/>
</dbReference>
<comment type="caution">
    <text evidence="6">The sequence shown here is derived from an EMBL/GenBank/DDBJ whole genome shotgun (WGS) entry which is preliminary data.</text>
</comment>
<protein>
    <recommendedName>
        <fullName evidence="8">Major facilitator superfamily (MFS) profile domain-containing protein</fullName>
    </recommendedName>
</protein>
<gene>
    <name evidence="6" type="ORF">C0Q70_13515</name>
</gene>
<dbReference type="Pfam" id="PF07690">
    <property type="entry name" value="MFS_1"/>
    <property type="match status" value="1"/>
</dbReference>
<keyword evidence="7" id="KW-1185">Reference proteome</keyword>